<proteinExistence type="predicted"/>
<evidence type="ECO:0000313" key="3">
    <source>
        <dbReference type="Proteomes" id="UP000654345"/>
    </source>
</evidence>
<feature type="compositionally biased region" description="Polar residues" evidence="1">
    <location>
        <begin position="1"/>
        <end position="10"/>
    </location>
</feature>
<name>A0ABQ3UZV6_9CHLR</name>
<comment type="caution">
    <text evidence="2">The sequence shown here is derived from an EMBL/GenBank/DDBJ whole genome shotgun (WGS) entry which is preliminary data.</text>
</comment>
<gene>
    <name evidence="2" type="ORF">KSB_62950</name>
</gene>
<sequence>MFLGSGSQAPDQKKRKAKSNQPAQKTFVFVVFFGYFSRIWELSSPLGGPVRGGGKFFALSLSKSRGHD</sequence>
<keyword evidence="3" id="KW-1185">Reference proteome</keyword>
<dbReference type="EMBL" id="BNJG01000002">
    <property type="protein sequence ID" value="GHO57820.1"/>
    <property type="molecule type" value="Genomic_DNA"/>
</dbReference>
<evidence type="ECO:0000313" key="2">
    <source>
        <dbReference type="EMBL" id="GHO57820.1"/>
    </source>
</evidence>
<reference evidence="2 3" key="1">
    <citation type="journal article" date="2021" name="Int. J. Syst. Evol. Microbiol.">
        <title>Reticulibacter mediterranei gen. nov., sp. nov., within the new family Reticulibacteraceae fam. nov., and Ktedonospora formicarum gen. nov., sp. nov., Ktedonobacter robiniae sp. nov., Dictyobacter formicarum sp. nov. and Dictyobacter arantiisoli sp. nov., belonging to the class Ktedonobacteria.</title>
        <authorList>
            <person name="Yabe S."/>
            <person name="Zheng Y."/>
            <person name="Wang C.M."/>
            <person name="Sakai Y."/>
            <person name="Abe K."/>
            <person name="Yokota A."/>
            <person name="Donadio S."/>
            <person name="Cavaletti L."/>
            <person name="Monciardini P."/>
        </authorList>
    </citation>
    <scope>NUCLEOTIDE SEQUENCE [LARGE SCALE GENOMIC DNA]</scope>
    <source>
        <strain evidence="2 3">SOSP1-30</strain>
    </source>
</reference>
<organism evidence="2 3">
    <name type="scientific">Ktedonobacter robiniae</name>
    <dbReference type="NCBI Taxonomy" id="2778365"/>
    <lineage>
        <taxon>Bacteria</taxon>
        <taxon>Bacillati</taxon>
        <taxon>Chloroflexota</taxon>
        <taxon>Ktedonobacteria</taxon>
        <taxon>Ktedonobacterales</taxon>
        <taxon>Ktedonobacteraceae</taxon>
        <taxon>Ktedonobacter</taxon>
    </lineage>
</organism>
<evidence type="ECO:0000256" key="1">
    <source>
        <dbReference type="SAM" id="MobiDB-lite"/>
    </source>
</evidence>
<accession>A0ABQ3UZV6</accession>
<feature type="region of interest" description="Disordered" evidence="1">
    <location>
        <begin position="1"/>
        <end position="21"/>
    </location>
</feature>
<dbReference type="Proteomes" id="UP000654345">
    <property type="component" value="Unassembled WGS sequence"/>
</dbReference>
<protein>
    <submittedName>
        <fullName evidence="2">Uncharacterized protein</fullName>
    </submittedName>
</protein>